<evidence type="ECO:0000313" key="4">
    <source>
        <dbReference type="EMBL" id="CAA7388817.1"/>
    </source>
</evidence>
<dbReference type="AlphaFoldDB" id="A0A7I8JY78"/>
<dbReference type="InterPro" id="IPR002885">
    <property type="entry name" value="PPR_rpt"/>
</dbReference>
<protein>
    <submittedName>
        <fullName evidence="4">Uncharacterized protein</fullName>
    </submittedName>
</protein>
<dbReference type="PANTHER" id="PTHR47926">
    <property type="entry name" value="PENTATRICOPEPTIDE REPEAT-CONTAINING PROTEIN"/>
    <property type="match status" value="1"/>
</dbReference>
<feature type="repeat" description="PPR" evidence="3">
    <location>
        <begin position="286"/>
        <end position="320"/>
    </location>
</feature>
<keyword evidence="2" id="KW-0677">Repeat</keyword>
<dbReference type="NCBIfam" id="TIGR00756">
    <property type="entry name" value="PPR"/>
    <property type="match status" value="5"/>
</dbReference>
<reference evidence="4" key="1">
    <citation type="submission" date="2020-02" db="EMBL/GenBank/DDBJ databases">
        <authorList>
            <person name="Scholz U."/>
            <person name="Mascher M."/>
            <person name="Fiebig A."/>
        </authorList>
    </citation>
    <scope>NUCLEOTIDE SEQUENCE</scope>
</reference>
<feature type="repeat" description="PPR" evidence="3">
    <location>
        <begin position="357"/>
        <end position="387"/>
    </location>
</feature>
<evidence type="ECO:0000256" key="2">
    <source>
        <dbReference type="ARBA" id="ARBA00022737"/>
    </source>
</evidence>
<evidence type="ECO:0000313" key="5">
    <source>
        <dbReference type="Proteomes" id="UP000663760"/>
    </source>
</evidence>
<accession>A0A7I8JY78</accession>
<dbReference type="FunFam" id="1.25.40.10:FF:000285">
    <property type="entry name" value="Pentatricopeptide repeat-containing protein, chloroplastic"/>
    <property type="match status" value="1"/>
</dbReference>
<comment type="similarity">
    <text evidence="1">Belongs to the PPR family. PCMP-H subfamily.</text>
</comment>
<dbReference type="Proteomes" id="UP000663760">
    <property type="component" value="Chromosome 1"/>
</dbReference>
<sequence>MTSGTQQPPPLHDVVTLLSSCGRTGNLRLGTSLHAAIVKNAHLSFPGGAAALFLWNSLISMYSRCGRLSEASALFERMEVKDTVSWNSVISGFLREQELHLGFLFFRRMLRSEARRCDHATLTTLLSVCNSPELLRACRAVHSAAVVNGLASAVPVGNALVTAYHKCGCGNSARKMFDQMPDRNVITWTATISGLAQAQSFRESLLLFREMLEAAPVEPNSLTYTSSLAACSGLRALPEGRQVHGLALKAGHVGDICVQSSLMDMYSKCGLVEDACRVFDAADEHDEVSYTVILVGFAQNGMEDRAFTLFVEMVRSGTVCIDPTIVSAVLGAFGESAQLSLGKQVHCLVVKACFGANVYVGNGLINMYSKCGELEHAVQVFDQMPRRNSVSWNAAIAALARHGRGSEALRVYDGMRAQGVEPTDVTFLSLLHACSHAGAVGRGMEFLRAMEEAHGISPRAEHYACVVDMMGRAGRLDEALRFIEGLPEEPTAAVWQALLGACGIRGDSEMGAYAARHLLRALPECPAAYVLMANIYSAEERWEERARVVKRMKEVGAKKEPAVSWIEVGKAVHIFVVGDRAHPQHEILYGVLEILTAAICDEGFASDGKFIESLESI</sequence>
<dbReference type="Pfam" id="PF13041">
    <property type="entry name" value="PPR_2"/>
    <property type="match status" value="1"/>
</dbReference>
<feature type="repeat" description="PPR" evidence="3">
    <location>
        <begin position="388"/>
        <end position="422"/>
    </location>
</feature>
<keyword evidence="5" id="KW-1185">Reference proteome</keyword>
<evidence type="ECO:0000256" key="1">
    <source>
        <dbReference type="ARBA" id="ARBA00006643"/>
    </source>
</evidence>
<organism evidence="4 5">
    <name type="scientific">Spirodela intermedia</name>
    <name type="common">Intermediate duckweed</name>
    <dbReference type="NCBI Taxonomy" id="51605"/>
    <lineage>
        <taxon>Eukaryota</taxon>
        <taxon>Viridiplantae</taxon>
        <taxon>Streptophyta</taxon>
        <taxon>Embryophyta</taxon>
        <taxon>Tracheophyta</taxon>
        <taxon>Spermatophyta</taxon>
        <taxon>Magnoliopsida</taxon>
        <taxon>Liliopsida</taxon>
        <taxon>Araceae</taxon>
        <taxon>Lemnoideae</taxon>
        <taxon>Spirodela</taxon>
    </lineage>
</organism>
<dbReference type="GO" id="GO:0009451">
    <property type="term" value="P:RNA modification"/>
    <property type="evidence" value="ECO:0007669"/>
    <property type="project" value="InterPro"/>
</dbReference>
<dbReference type="FunFam" id="1.25.40.10:FF:000690">
    <property type="entry name" value="Pentatricopeptide repeat-containing protein"/>
    <property type="match status" value="1"/>
</dbReference>
<dbReference type="PROSITE" id="PS51375">
    <property type="entry name" value="PPR"/>
    <property type="match status" value="5"/>
</dbReference>
<gene>
    <name evidence="4" type="ORF">SI8410_01000975</name>
</gene>
<dbReference type="InterPro" id="IPR011990">
    <property type="entry name" value="TPR-like_helical_dom_sf"/>
</dbReference>
<evidence type="ECO:0000256" key="3">
    <source>
        <dbReference type="PROSITE-ProRule" id="PRU00708"/>
    </source>
</evidence>
<dbReference type="InterPro" id="IPR046848">
    <property type="entry name" value="E_motif"/>
</dbReference>
<feature type="repeat" description="PPR" evidence="3">
    <location>
        <begin position="51"/>
        <end position="85"/>
    </location>
</feature>
<dbReference type="EMBL" id="LR746264">
    <property type="protein sequence ID" value="CAA7388817.1"/>
    <property type="molecule type" value="Genomic_DNA"/>
</dbReference>
<dbReference type="Pfam" id="PF20431">
    <property type="entry name" value="E_motif"/>
    <property type="match status" value="1"/>
</dbReference>
<feature type="repeat" description="PPR" evidence="3">
    <location>
        <begin position="184"/>
        <end position="214"/>
    </location>
</feature>
<dbReference type="InterPro" id="IPR046960">
    <property type="entry name" value="PPR_At4g14850-like_plant"/>
</dbReference>
<dbReference type="PANTHER" id="PTHR47926:SF374">
    <property type="entry name" value="PENTATRICOPEPTIDE REPEAT-CONTAINING PROTEIN"/>
    <property type="match status" value="1"/>
</dbReference>
<dbReference type="GO" id="GO:0003729">
    <property type="term" value="F:mRNA binding"/>
    <property type="evidence" value="ECO:0007669"/>
    <property type="project" value="UniProtKB-ARBA"/>
</dbReference>
<dbReference type="Gene3D" id="1.25.40.10">
    <property type="entry name" value="Tetratricopeptide repeat domain"/>
    <property type="match status" value="5"/>
</dbReference>
<dbReference type="OrthoDB" id="635740at2759"/>
<name>A0A7I8JY78_SPIIN</name>
<proteinExistence type="inferred from homology"/>
<dbReference type="Pfam" id="PF01535">
    <property type="entry name" value="PPR"/>
    <property type="match status" value="6"/>
</dbReference>